<feature type="compositionally biased region" description="Basic and acidic residues" evidence="8">
    <location>
        <begin position="11"/>
        <end position="21"/>
    </location>
</feature>
<dbReference type="PANTHER" id="PTHR13318:SF133">
    <property type="entry name" value="F-BOX PROTEIN SKIP2"/>
    <property type="match status" value="1"/>
</dbReference>
<dbReference type="InterPro" id="IPR006553">
    <property type="entry name" value="Leu-rich_rpt_Cys-con_subtyp"/>
</dbReference>
<dbReference type="EMBL" id="RDQH01000328">
    <property type="protein sequence ID" value="RXI07121.1"/>
    <property type="molecule type" value="Genomic_DNA"/>
</dbReference>
<dbReference type="Pfam" id="PF12937">
    <property type="entry name" value="F-box-like"/>
    <property type="match status" value="1"/>
</dbReference>
<dbReference type="Gene3D" id="3.80.10.10">
    <property type="entry name" value="Ribonuclease Inhibitor"/>
    <property type="match status" value="1"/>
</dbReference>
<dbReference type="InterPro" id="IPR001611">
    <property type="entry name" value="Leu-rich_rpt"/>
</dbReference>
<dbReference type="FunFam" id="1.20.1280.50:FF:000023">
    <property type="entry name" value="F-box/LRR-repeat protein 4"/>
    <property type="match status" value="1"/>
</dbReference>
<evidence type="ECO:0000256" key="4">
    <source>
        <dbReference type="ARBA" id="ARBA00022839"/>
    </source>
</evidence>
<dbReference type="Gene3D" id="3.30.420.10">
    <property type="entry name" value="Ribonuclease H-like superfamily/Ribonuclease H"/>
    <property type="match status" value="1"/>
</dbReference>
<reference evidence="10 11" key="1">
    <citation type="submission" date="2018-10" db="EMBL/GenBank/DDBJ databases">
        <title>A high-quality apple genome assembly.</title>
        <authorList>
            <person name="Hu J."/>
        </authorList>
    </citation>
    <scope>NUCLEOTIDE SEQUENCE [LARGE SCALE GENOMIC DNA]</scope>
    <source>
        <strain evidence="11">cv. HFTH1</strain>
        <tissue evidence="10">Young leaf</tissue>
    </source>
</reference>
<dbReference type="InterPro" id="IPR001810">
    <property type="entry name" value="F-box_dom"/>
</dbReference>
<evidence type="ECO:0000313" key="11">
    <source>
        <dbReference type="Proteomes" id="UP000290289"/>
    </source>
</evidence>
<accession>A0A498KIW6</accession>
<keyword evidence="4" id="KW-0540">Nuclease</keyword>
<keyword evidence="3" id="KW-0378">Hydrolase</keyword>
<dbReference type="CDD" id="cd06145">
    <property type="entry name" value="REX1_like"/>
    <property type="match status" value="1"/>
</dbReference>
<proteinExistence type="inferred from homology"/>
<dbReference type="SUPFAM" id="SSF52047">
    <property type="entry name" value="RNI-like"/>
    <property type="match status" value="1"/>
</dbReference>
<dbReference type="AlphaFoldDB" id="A0A498KIW6"/>
<organism evidence="10 11">
    <name type="scientific">Malus domestica</name>
    <name type="common">Apple</name>
    <name type="synonym">Pyrus malus</name>
    <dbReference type="NCBI Taxonomy" id="3750"/>
    <lineage>
        <taxon>Eukaryota</taxon>
        <taxon>Viridiplantae</taxon>
        <taxon>Streptophyta</taxon>
        <taxon>Embryophyta</taxon>
        <taxon>Tracheophyta</taxon>
        <taxon>Spermatophyta</taxon>
        <taxon>Magnoliopsida</taxon>
        <taxon>eudicotyledons</taxon>
        <taxon>Gunneridae</taxon>
        <taxon>Pentapetalae</taxon>
        <taxon>rosids</taxon>
        <taxon>fabids</taxon>
        <taxon>Rosales</taxon>
        <taxon>Rosaceae</taxon>
        <taxon>Amygdaloideae</taxon>
        <taxon>Maleae</taxon>
        <taxon>Malus</taxon>
    </lineage>
</organism>
<evidence type="ECO:0000256" key="2">
    <source>
        <dbReference type="ARBA" id="ARBA00006357"/>
    </source>
</evidence>
<name>A0A498KIW6_MALDO</name>
<dbReference type="STRING" id="3750.A0A498KIW6"/>
<keyword evidence="11" id="KW-1185">Reference proteome</keyword>
<keyword evidence="4" id="KW-0269">Exonuclease</keyword>
<dbReference type="Pfam" id="PF13516">
    <property type="entry name" value="LRR_6"/>
    <property type="match status" value="1"/>
</dbReference>
<dbReference type="InterPro" id="IPR057207">
    <property type="entry name" value="FBXL15_LRR"/>
</dbReference>
<dbReference type="SUPFAM" id="SSF81383">
    <property type="entry name" value="F-box domain"/>
    <property type="match status" value="1"/>
</dbReference>
<keyword evidence="5" id="KW-0539">Nucleus</keyword>
<evidence type="ECO:0000313" key="10">
    <source>
        <dbReference type="EMBL" id="RXI07121.1"/>
    </source>
</evidence>
<sequence>MGQSYSFPESPAEHSPREISTSRRFGFKSVAIGSSLNDEDSEFHGEVTQGRDYTSDLPDELLASIFHFLGAGDRKRSSLVCHRWLRVDGQSRHRLSLNAQAGLLTFLPALFARFDSVTKLALRCDRKSISLDDDTLVLISIRCRNLTRLKLRGCREITDLGMTAFAQNCKGLKKLSCGSCMFGAKAMNAVLEHCPALEELSVKRLRGVHDGSEPIGDKIASSSLKSITLREILNGQCFGPLIVGSKNLKTLKLIRCLGDWDTVLEKLENGNQSLIEVHLERLQVTDLGLSAISKCSNLEVLHIVKAPECSNFGLICVAENCKMLRKLHIDGWRTNRIGDEGLIAIAKECPNILELVLIGVNPTSLSLTAIASNCQKLERLALCGSGSIGDAEFACIAAKCVALKKLCIKGCPISDVGLEMLAWGCPSLAKIKVKKCRGVSGEVAEWLRERRGSLIVNWDAGDIGSMDASGYAGGAVQSDVEFPVDHGAVAIASASSNAPASSNTPMALFRTKFGRSFVPCTFRRWSLPALAHVGTLFTVYSSNEHSSVFMACFGPFRDVVLNFLVLVEIVKLAQQRGMKGDKGDWKQFLSSYDKKFGASLSDPGRRSNDVLTAFLKTLNNEDDLKVLAKVVQCHTNRQAVEQLLKNFPENESPEQKLVRATLEHPQYLLDYSFASNDQDWVATKLGKKSKMMTSSAMVSVDCEMVLCEDGSEALVKVCVVDAELQVKLNEFVNPCKEVADYRSEITGVSVADLDGVTCTLKDIQKRLKKLLSDGTILVGHSLCNDLQALKLEHARVIDTAYIFQYSDGPIHRKPSLNNLCKSVLGSEVRKQGSPHNCLDDACAAMKLVLAKIRGEVGFIPPPAQEDVREVNMARLLLHRIPITVPSEELRNVIPGNYKIQVKQPSVKAQGDKYSAFAIFTSPQEAHQAYEKVQGSQEKDSCGRPQKLIAFKLSTGVTADLFVRKMANVESSAQASSKRALEVEENSGVHKKQKTGKKLEDETAAELNQCCDHLKEIERLKEEQQKASEKCSDQLKEIEGLKQQLQNKEFEISTLNKIVSKLQGGKKKGNNIRPREGKVGGLILGNYGFPMAPVEKYISFAADQF</sequence>
<dbReference type="InterPro" id="IPR036047">
    <property type="entry name" value="F-box-like_dom_sf"/>
</dbReference>
<evidence type="ECO:0000256" key="1">
    <source>
        <dbReference type="ARBA" id="ARBA00004123"/>
    </source>
</evidence>
<evidence type="ECO:0000259" key="9">
    <source>
        <dbReference type="SMART" id="SM00479"/>
    </source>
</evidence>
<feature type="region of interest" description="Disordered" evidence="8">
    <location>
        <begin position="1"/>
        <end position="21"/>
    </location>
</feature>
<dbReference type="Proteomes" id="UP000290289">
    <property type="component" value="Chromosome 2"/>
</dbReference>
<comment type="subcellular location">
    <subcellularLocation>
        <location evidence="1">Nucleus</location>
    </subcellularLocation>
</comment>
<dbReference type="GO" id="GO:0005634">
    <property type="term" value="C:nucleus"/>
    <property type="evidence" value="ECO:0007669"/>
    <property type="project" value="UniProtKB-SubCell"/>
</dbReference>
<dbReference type="PANTHER" id="PTHR13318">
    <property type="entry name" value="PARTNER OF PAIRED, ISOFORM B-RELATED"/>
    <property type="match status" value="1"/>
</dbReference>
<gene>
    <name evidence="10" type="ORF">DVH24_026257</name>
</gene>
<evidence type="ECO:0000256" key="3">
    <source>
        <dbReference type="ARBA" id="ARBA00022801"/>
    </source>
</evidence>
<comment type="caution">
    <text evidence="10">The sequence shown here is derived from an EMBL/GenBank/DDBJ whole genome shotgun (WGS) entry which is preliminary data.</text>
</comment>
<keyword evidence="7" id="KW-0175">Coiled coil</keyword>
<dbReference type="Gene3D" id="1.20.1280.50">
    <property type="match status" value="1"/>
</dbReference>
<evidence type="ECO:0000256" key="8">
    <source>
        <dbReference type="SAM" id="MobiDB-lite"/>
    </source>
</evidence>
<feature type="domain" description="Exonuclease" evidence="9">
    <location>
        <begin position="696"/>
        <end position="857"/>
    </location>
</feature>
<evidence type="ECO:0000256" key="5">
    <source>
        <dbReference type="ARBA" id="ARBA00023242"/>
    </source>
</evidence>
<dbReference type="GO" id="GO:0031146">
    <property type="term" value="P:SCF-dependent proteasomal ubiquitin-dependent protein catabolic process"/>
    <property type="evidence" value="ECO:0007669"/>
    <property type="project" value="TreeGrafter"/>
</dbReference>
<evidence type="ECO:0000256" key="6">
    <source>
        <dbReference type="ARBA" id="ARBA00053817"/>
    </source>
</evidence>
<dbReference type="InterPro" id="IPR032675">
    <property type="entry name" value="LRR_dom_sf"/>
</dbReference>
<dbReference type="InterPro" id="IPR012337">
    <property type="entry name" value="RNaseH-like_sf"/>
</dbReference>
<dbReference type="CDD" id="cd22159">
    <property type="entry name" value="F-box_AtTIR1-like"/>
    <property type="match status" value="1"/>
</dbReference>
<dbReference type="SMART" id="SM00367">
    <property type="entry name" value="LRR_CC"/>
    <property type="match status" value="6"/>
</dbReference>
<dbReference type="GO" id="GO:0004527">
    <property type="term" value="F:exonuclease activity"/>
    <property type="evidence" value="ECO:0007669"/>
    <property type="project" value="UniProtKB-KW"/>
</dbReference>
<protein>
    <recommendedName>
        <fullName evidence="9">Exonuclease domain-containing protein</fullName>
    </recommendedName>
</protein>
<feature type="coiled-coil region" evidence="7">
    <location>
        <begin position="1013"/>
        <end position="1057"/>
    </location>
</feature>
<dbReference type="Pfam" id="PF25372">
    <property type="entry name" value="DUF7885"/>
    <property type="match status" value="1"/>
</dbReference>
<dbReference type="FunFam" id="3.80.10.10:FF:000449">
    <property type="entry name" value="F-box protein SKIP2"/>
    <property type="match status" value="1"/>
</dbReference>
<feature type="region of interest" description="Disordered" evidence="8">
    <location>
        <begin position="973"/>
        <end position="999"/>
    </location>
</feature>
<comment type="similarity">
    <text evidence="2">Belongs to the REXO1/REXO3 family.</text>
</comment>
<dbReference type="InterPro" id="IPR036397">
    <property type="entry name" value="RNaseH_sf"/>
</dbReference>
<evidence type="ECO:0000256" key="7">
    <source>
        <dbReference type="SAM" id="Coils"/>
    </source>
</evidence>
<dbReference type="GO" id="GO:0019005">
    <property type="term" value="C:SCF ubiquitin ligase complex"/>
    <property type="evidence" value="ECO:0007669"/>
    <property type="project" value="TreeGrafter"/>
</dbReference>
<dbReference type="FunFam" id="3.30.420.10:FF:000080">
    <property type="entry name" value="Small RNA degrading nuclease 3"/>
    <property type="match status" value="1"/>
</dbReference>
<dbReference type="GO" id="GO:0003676">
    <property type="term" value="F:nucleic acid binding"/>
    <property type="evidence" value="ECO:0007669"/>
    <property type="project" value="InterPro"/>
</dbReference>
<dbReference type="SMART" id="SM00479">
    <property type="entry name" value="EXOIII"/>
    <property type="match status" value="1"/>
</dbReference>
<dbReference type="InterPro" id="IPR034922">
    <property type="entry name" value="REX1-like_exo"/>
</dbReference>
<dbReference type="SUPFAM" id="SSF53098">
    <property type="entry name" value="Ribonuclease H-like"/>
    <property type="match status" value="1"/>
</dbReference>
<comment type="function">
    <text evidence="6">3'-5' exonuclease degrading single-stranded small RNAs.</text>
</comment>
<dbReference type="InterPro" id="IPR013520">
    <property type="entry name" value="Ribonucl_H"/>
</dbReference>